<feature type="transmembrane region" description="Helical" evidence="2">
    <location>
        <begin position="130"/>
        <end position="153"/>
    </location>
</feature>
<evidence type="ECO:0000313" key="3">
    <source>
        <dbReference type="EMBL" id="GMK59348.1"/>
    </source>
</evidence>
<accession>A0AAD3YEP6</accession>
<gene>
    <name evidence="3" type="ORF">CspeluHIS016_0703630</name>
</gene>
<dbReference type="AlphaFoldDB" id="A0AAD3YEP6"/>
<feature type="region of interest" description="Disordered" evidence="1">
    <location>
        <begin position="322"/>
        <end position="354"/>
    </location>
</feature>
<name>A0AAD3YEP6_9TREE</name>
<reference evidence="3" key="1">
    <citation type="journal article" date="2023" name="BMC Genomics">
        <title>Chromosome-level genome assemblies of Cutaneotrichosporon spp. (Trichosporonales, Basidiomycota) reveal imbalanced evolution between nucleotide sequences and chromosome synteny.</title>
        <authorList>
            <person name="Kobayashi Y."/>
            <person name="Kayamori A."/>
            <person name="Aoki K."/>
            <person name="Shiwa Y."/>
            <person name="Matsutani M."/>
            <person name="Fujita N."/>
            <person name="Sugita T."/>
            <person name="Iwasaki W."/>
            <person name="Tanaka N."/>
            <person name="Takashima M."/>
        </authorList>
    </citation>
    <scope>NUCLEOTIDE SEQUENCE</scope>
    <source>
        <strain evidence="3">HIS016</strain>
    </source>
</reference>
<feature type="transmembrane region" description="Helical" evidence="2">
    <location>
        <begin position="52"/>
        <end position="75"/>
    </location>
</feature>
<feature type="transmembrane region" description="Helical" evidence="2">
    <location>
        <begin position="87"/>
        <end position="110"/>
    </location>
</feature>
<keyword evidence="2" id="KW-1133">Transmembrane helix</keyword>
<organism evidence="3 4">
    <name type="scientific">Cutaneotrichosporon spelunceum</name>
    <dbReference type="NCBI Taxonomy" id="1672016"/>
    <lineage>
        <taxon>Eukaryota</taxon>
        <taxon>Fungi</taxon>
        <taxon>Dikarya</taxon>
        <taxon>Basidiomycota</taxon>
        <taxon>Agaricomycotina</taxon>
        <taxon>Tremellomycetes</taxon>
        <taxon>Trichosporonales</taxon>
        <taxon>Trichosporonaceae</taxon>
        <taxon>Cutaneotrichosporon</taxon>
    </lineage>
</organism>
<feature type="region of interest" description="Disordered" evidence="1">
    <location>
        <begin position="216"/>
        <end position="310"/>
    </location>
</feature>
<dbReference type="EMBL" id="BTCM01000007">
    <property type="protein sequence ID" value="GMK59348.1"/>
    <property type="molecule type" value="Genomic_DNA"/>
</dbReference>
<proteinExistence type="predicted"/>
<protein>
    <recommendedName>
        <fullName evidence="5">MARVEL domain-containing protein</fullName>
    </recommendedName>
</protein>
<evidence type="ECO:0008006" key="5">
    <source>
        <dbReference type="Google" id="ProtNLM"/>
    </source>
</evidence>
<evidence type="ECO:0000313" key="4">
    <source>
        <dbReference type="Proteomes" id="UP001222932"/>
    </source>
</evidence>
<dbReference type="Proteomes" id="UP001222932">
    <property type="component" value="Unassembled WGS sequence"/>
</dbReference>
<evidence type="ECO:0000256" key="1">
    <source>
        <dbReference type="SAM" id="MobiDB-lite"/>
    </source>
</evidence>
<reference evidence="3" key="2">
    <citation type="submission" date="2023-06" db="EMBL/GenBank/DDBJ databases">
        <authorList>
            <person name="Kobayashi Y."/>
            <person name="Kayamori A."/>
            <person name="Aoki K."/>
            <person name="Shiwa Y."/>
            <person name="Fujita N."/>
            <person name="Sugita T."/>
            <person name="Iwasaki W."/>
            <person name="Tanaka N."/>
            <person name="Takashima M."/>
        </authorList>
    </citation>
    <scope>NUCLEOTIDE SEQUENCE</scope>
    <source>
        <strain evidence="3">HIS016</strain>
    </source>
</reference>
<comment type="caution">
    <text evidence="3">The sequence shown here is derived from an EMBL/GenBank/DDBJ whole genome shotgun (WGS) entry which is preliminary data.</text>
</comment>
<keyword evidence="2" id="KW-0812">Transmembrane</keyword>
<keyword evidence="2" id="KW-0472">Membrane</keyword>
<feature type="compositionally biased region" description="Pro residues" evidence="1">
    <location>
        <begin position="334"/>
        <end position="354"/>
    </location>
</feature>
<feature type="transmembrane region" description="Helical" evidence="2">
    <location>
        <begin position="189"/>
        <end position="209"/>
    </location>
</feature>
<evidence type="ECO:0000256" key="2">
    <source>
        <dbReference type="SAM" id="Phobius"/>
    </source>
</evidence>
<sequence length="354" mass="38535">MMQRLKDARYKFSGAMSSSNNNDGGLQHLRNANDDDTPVVTYYNPSLTKMNIFLHSTIVFFTFLAICTMAAVAAFQGKWFGVTGGTGFTLLLLLLGFLLAIALFSIPLIYHRWDKGRTVARFLAQPRSTFILHAFGAILQAVATLIVTISAWANPGCKNPDNDKRAKDLGDDYKNGLGSWCRTKKASAIFDWFALAAWVGLLVLSGLAFRKDRQNHKEPSFIPPSSPNRLESAGPYSGVGDDDVFADKYEAEPGPQRAGNAHAPGRPYSQGRPGAFAQQEQTAMSRPSVDAYGAFDGDMPGARGESSRTMQMAYSDPYADVRAQVMEDGGFGHPTPPPQHARSPPPGRPGYPGY</sequence>
<keyword evidence="4" id="KW-1185">Reference proteome</keyword>